<feature type="region of interest" description="Disordered" evidence="1">
    <location>
        <begin position="1"/>
        <end position="98"/>
    </location>
</feature>
<feature type="compositionally biased region" description="Basic and acidic residues" evidence="1">
    <location>
        <begin position="1"/>
        <end position="17"/>
    </location>
</feature>
<proteinExistence type="predicted"/>
<name>A0AAV7WB56_PLEWA</name>
<reference evidence="2" key="1">
    <citation type="journal article" date="2022" name="bioRxiv">
        <title>Sequencing and chromosome-scale assembly of the giantPleurodeles waltlgenome.</title>
        <authorList>
            <person name="Brown T."/>
            <person name="Elewa A."/>
            <person name="Iarovenko S."/>
            <person name="Subramanian E."/>
            <person name="Araus A.J."/>
            <person name="Petzold A."/>
            <person name="Susuki M."/>
            <person name="Suzuki K.-i.T."/>
            <person name="Hayashi T."/>
            <person name="Toyoda A."/>
            <person name="Oliveira C."/>
            <person name="Osipova E."/>
            <person name="Leigh N.D."/>
            <person name="Simon A."/>
            <person name="Yun M.H."/>
        </authorList>
    </citation>
    <scope>NUCLEOTIDE SEQUENCE</scope>
    <source>
        <strain evidence="2">20211129_DDA</strain>
        <tissue evidence="2">Liver</tissue>
    </source>
</reference>
<protein>
    <submittedName>
        <fullName evidence="2">Uncharacterized protein</fullName>
    </submittedName>
</protein>
<organism evidence="2 3">
    <name type="scientific">Pleurodeles waltl</name>
    <name type="common">Iberian ribbed newt</name>
    <dbReference type="NCBI Taxonomy" id="8319"/>
    <lineage>
        <taxon>Eukaryota</taxon>
        <taxon>Metazoa</taxon>
        <taxon>Chordata</taxon>
        <taxon>Craniata</taxon>
        <taxon>Vertebrata</taxon>
        <taxon>Euteleostomi</taxon>
        <taxon>Amphibia</taxon>
        <taxon>Batrachia</taxon>
        <taxon>Caudata</taxon>
        <taxon>Salamandroidea</taxon>
        <taxon>Salamandridae</taxon>
        <taxon>Pleurodelinae</taxon>
        <taxon>Pleurodeles</taxon>
    </lineage>
</organism>
<dbReference type="EMBL" id="JANPWB010000002">
    <property type="protein sequence ID" value="KAJ1209967.1"/>
    <property type="molecule type" value="Genomic_DNA"/>
</dbReference>
<keyword evidence="3" id="KW-1185">Reference proteome</keyword>
<evidence type="ECO:0000313" key="3">
    <source>
        <dbReference type="Proteomes" id="UP001066276"/>
    </source>
</evidence>
<gene>
    <name evidence="2" type="ORF">NDU88_005336</name>
</gene>
<dbReference type="Proteomes" id="UP001066276">
    <property type="component" value="Chromosome 1_2"/>
</dbReference>
<sequence>METEAQRVEIGKCSDQKQRHREYKAENTMYRNRGTESTKRKIRCTETGGRPRNGGKEHWDGTYQRCCGPGKGLRTRDRSRGRGWGEASQQGGDVGAGE</sequence>
<accession>A0AAV7WB56</accession>
<comment type="caution">
    <text evidence="2">The sequence shown here is derived from an EMBL/GenBank/DDBJ whole genome shotgun (WGS) entry which is preliminary data.</text>
</comment>
<dbReference type="AlphaFoldDB" id="A0AAV7WB56"/>
<evidence type="ECO:0000313" key="2">
    <source>
        <dbReference type="EMBL" id="KAJ1209967.1"/>
    </source>
</evidence>
<evidence type="ECO:0000256" key="1">
    <source>
        <dbReference type="SAM" id="MobiDB-lite"/>
    </source>
</evidence>